<evidence type="ECO:0000259" key="14">
    <source>
        <dbReference type="Pfam" id="PF08351"/>
    </source>
</evidence>
<proteinExistence type="inferred from homology"/>
<evidence type="ECO:0000259" key="13">
    <source>
        <dbReference type="Pfam" id="PF05127"/>
    </source>
</evidence>
<evidence type="ECO:0000256" key="4">
    <source>
        <dbReference type="ARBA" id="ARBA00022694"/>
    </source>
</evidence>
<dbReference type="HAMAP" id="MF_03211">
    <property type="entry name" value="RNA_acetyltr_Nat10"/>
    <property type="match status" value="1"/>
</dbReference>
<evidence type="ECO:0000313" key="18">
    <source>
        <dbReference type="Proteomes" id="UP000008141"/>
    </source>
</evidence>
<keyword evidence="3 10" id="KW-0808">Transferase</keyword>
<keyword evidence="18" id="KW-1185">Reference proteome</keyword>
<keyword evidence="7 10" id="KW-0539">Nucleus</keyword>
<dbReference type="EMBL" id="GL433840">
    <property type="protein sequence ID" value="EFN57025.1"/>
    <property type="molecule type" value="Genomic_DNA"/>
</dbReference>
<dbReference type="InParanoid" id="E1ZAA5"/>
<dbReference type="Proteomes" id="UP000008141">
    <property type="component" value="Unassembled WGS sequence"/>
</dbReference>
<evidence type="ECO:0000256" key="10">
    <source>
        <dbReference type="HAMAP-Rule" id="MF_03211"/>
    </source>
</evidence>
<dbReference type="GO" id="GO:1904812">
    <property type="term" value="P:rRNA acetylation involved in maturation of SSU-rRNA"/>
    <property type="evidence" value="ECO:0007669"/>
    <property type="project" value="InterPro"/>
</dbReference>
<feature type="region of interest" description="Disordered" evidence="11">
    <location>
        <begin position="603"/>
        <end position="633"/>
    </location>
</feature>
<evidence type="ECO:0000256" key="8">
    <source>
        <dbReference type="ARBA" id="ARBA00023315"/>
    </source>
</evidence>
<dbReference type="GO" id="GO:0005524">
    <property type="term" value="F:ATP binding"/>
    <property type="evidence" value="ECO:0007669"/>
    <property type="project" value="UniProtKB-UniRule"/>
</dbReference>
<dbReference type="GO" id="GO:0005730">
    <property type="term" value="C:nucleolus"/>
    <property type="evidence" value="ECO:0007669"/>
    <property type="project" value="UniProtKB-SubCell"/>
</dbReference>
<comment type="subcellular location">
    <subcellularLocation>
        <location evidence="1 10">Nucleus</location>
        <location evidence="1 10">Nucleolus</location>
    </subcellularLocation>
</comment>
<dbReference type="Gene3D" id="3.40.630.30">
    <property type="match status" value="1"/>
</dbReference>
<dbReference type="Pfam" id="PF08351">
    <property type="entry name" value="TmcA_N"/>
    <property type="match status" value="1"/>
</dbReference>
<feature type="region of interest" description="Disordered" evidence="11">
    <location>
        <begin position="1074"/>
        <end position="1098"/>
    </location>
</feature>
<feature type="region of interest" description="Disordered" evidence="11">
    <location>
        <begin position="872"/>
        <end position="892"/>
    </location>
</feature>
<feature type="binding site" evidence="10">
    <location>
        <position position="413"/>
    </location>
    <ligand>
        <name>ATP</name>
        <dbReference type="ChEBI" id="CHEBI:30616"/>
    </ligand>
</feature>
<dbReference type="Gene3D" id="3.40.50.11040">
    <property type="match status" value="1"/>
</dbReference>
<evidence type="ECO:0000256" key="12">
    <source>
        <dbReference type="SAM" id="Phobius"/>
    </source>
</evidence>
<dbReference type="FunFam" id="3.40.50.300:FF:002218">
    <property type="entry name" value="tRNA(Met) cytidine acetyltransferase TmcA"/>
    <property type="match status" value="1"/>
</dbReference>
<keyword evidence="4 10" id="KW-0819">tRNA processing</keyword>
<feature type="region of interest" description="Disordered" evidence="11">
    <location>
        <begin position="956"/>
        <end position="1021"/>
    </location>
</feature>
<dbReference type="FunCoup" id="E1ZAA5">
    <property type="interactions" value="1700"/>
</dbReference>
<dbReference type="InterPro" id="IPR032672">
    <property type="entry name" value="TmcA/NAT10/Kre33"/>
</dbReference>
<feature type="domain" description="TcmA/NAT10 helicase" evidence="13">
    <location>
        <begin position="220"/>
        <end position="431"/>
    </location>
</feature>
<feature type="domain" description="TmcA/NAT10 N-terminal" evidence="14">
    <location>
        <begin position="1"/>
        <end position="200"/>
    </location>
</feature>
<organism evidence="18">
    <name type="scientific">Chlorella variabilis</name>
    <name type="common">Green alga</name>
    <dbReference type="NCBI Taxonomy" id="554065"/>
    <lineage>
        <taxon>Eukaryota</taxon>
        <taxon>Viridiplantae</taxon>
        <taxon>Chlorophyta</taxon>
        <taxon>core chlorophytes</taxon>
        <taxon>Trebouxiophyceae</taxon>
        <taxon>Chlorellales</taxon>
        <taxon>Chlorellaceae</taxon>
        <taxon>Chlorella clade</taxon>
        <taxon>Chlorella</taxon>
    </lineage>
</organism>
<keyword evidence="6 10" id="KW-0067">ATP-binding</keyword>
<dbReference type="Pfam" id="PF05127">
    <property type="entry name" value="NAT10_TcmA_helicase"/>
    <property type="match status" value="1"/>
</dbReference>
<comment type="catalytic activity">
    <reaction evidence="10">
        <text>a cytidine in 18S rRNA + acetyl-CoA + ATP + H2O = an N(4)-acetylcytidine in 18S rRNA + ADP + phosphate + CoA + H(+)</text>
        <dbReference type="Rhea" id="RHEA:51424"/>
        <dbReference type="Rhea" id="RHEA-COMP:13575"/>
        <dbReference type="Rhea" id="RHEA-COMP:13576"/>
        <dbReference type="ChEBI" id="CHEBI:15377"/>
        <dbReference type="ChEBI" id="CHEBI:15378"/>
        <dbReference type="ChEBI" id="CHEBI:30616"/>
        <dbReference type="ChEBI" id="CHEBI:43474"/>
        <dbReference type="ChEBI" id="CHEBI:57287"/>
        <dbReference type="ChEBI" id="CHEBI:57288"/>
        <dbReference type="ChEBI" id="CHEBI:74900"/>
        <dbReference type="ChEBI" id="CHEBI:82748"/>
        <dbReference type="ChEBI" id="CHEBI:456216"/>
    </reaction>
</comment>
<dbReference type="GO" id="GO:0030686">
    <property type="term" value="C:90S preribosome"/>
    <property type="evidence" value="ECO:0007669"/>
    <property type="project" value="TreeGrafter"/>
</dbReference>
<feature type="region of interest" description="Disordered" evidence="11">
    <location>
        <begin position="376"/>
        <end position="396"/>
    </location>
</feature>
<feature type="binding site" evidence="10">
    <location>
        <begin position="575"/>
        <end position="581"/>
    </location>
    <ligand>
        <name>acetyl-CoA</name>
        <dbReference type="ChEBI" id="CHEBI:57288"/>
    </ligand>
</feature>
<evidence type="ECO:0000256" key="2">
    <source>
        <dbReference type="ARBA" id="ARBA00022552"/>
    </source>
</evidence>
<comment type="catalytic activity">
    <reaction evidence="10">
        <text>a cytidine in tRNA + acetyl-CoA + ATP + H2O = an N(4)-acetylcytidine in tRNA + ADP + phosphate + CoA + H(+)</text>
        <dbReference type="Rhea" id="RHEA:53876"/>
        <dbReference type="Rhea" id="RHEA-COMP:13670"/>
        <dbReference type="Rhea" id="RHEA-COMP:13671"/>
        <dbReference type="ChEBI" id="CHEBI:15377"/>
        <dbReference type="ChEBI" id="CHEBI:15378"/>
        <dbReference type="ChEBI" id="CHEBI:30616"/>
        <dbReference type="ChEBI" id="CHEBI:43474"/>
        <dbReference type="ChEBI" id="CHEBI:57287"/>
        <dbReference type="ChEBI" id="CHEBI:57288"/>
        <dbReference type="ChEBI" id="CHEBI:74900"/>
        <dbReference type="ChEBI" id="CHEBI:82748"/>
        <dbReference type="ChEBI" id="CHEBI:456216"/>
    </reaction>
</comment>
<dbReference type="GO" id="GO:0000049">
    <property type="term" value="F:tRNA binding"/>
    <property type="evidence" value="ECO:0007669"/>
    <property type="project" value="TreeGrafter"/>
</dbReference>
<dbReference type="InterPro" id="IPR033688">
    <property type="entry name" value="NAT10"/>
</dbReference>
<feature type="binding site" evidence="10">
    <location>
        <begin position="225"/>
        <end position="234"/>
    </location>
    <ligand>
        <name>ATP</name>
        <dbReference type="ChEBI" id="CHEBI:30616"/>
    </ligand>
</feature>
<evidence type="ECO:0000256" key="3">
    <source>
        <dbReference type="ARBA" id="ARBA00022679"/>
    </source>
</evidence>
<evidence type="ECO:0000256" key="1">
    <source>
        <dbReference type="ARBA" id="ARBA00004604"/>
    </source>
</evidence>
<dbReference type="PANTHER" id="PTHR10925">
    <property type="entry name" value="N-ACETYLTRANSFERASE 10"/>
    <property type="match status" value="1"/>
</dbReference>
<evidence type="ECO:0000256" key="11">
    <source>
        <dbReference type="SAM" id="MobiDB-lite"/>
    </source>
</evidence>
<keyword evidence="12" id="KW-0472">Membrane</keyword>
<evidence type="ECO:0000313" key="17">
    <source>
        <dbReference type="EMBL" id="EFN57025.1"/>
    </source>
</evidence>
<dbReference type="GeneID" id="17356698"/>
<evidence type="ECO:0000256" key="6">
    <source>
        <dbReference type="ARBA" id="ARBA00022840"/>
    </source>
</evidence>
<dbReference type="KEGG" id="cvr:CHLNCDRAFT_57403"/>
<accession>E1ZAA5</accession>
<dbReference type="Pfam" id="PF13725">
    <property type="entry name" value="tRNA_bind_2"/>
    <property type="match status" value="1"/>
</dbReference>
<dbReference type="InterPro" id="IPR027417">
    <property type="entry name" value="P-loop_NTPase"/>
</dbReference>
<dbReference type="OrthoDB" id="10067491at2759"/>
<name>E1ZAA5_CHLVA</name>
<gene>
    <name evidence="17" type="ORF">CHLNCDRAFT_57403</name>
</gene>
<feature type="domain" description="N-acetyltransferase" evidence="15">
    <location>
        <begin position="472"/>
        <end position="706"/>
    </location>
</feature>
<evidence type="ECO:0000259" key="15">
    <source>
        <dbReference type="Pfam" id="PF13718"/>
    </source>
</evidence>
<feature type="binding site" evidence="10">
    <location>
        <begin position="568"/>
        <end position="570"/>
    </location>
    <ligand>
        <name>acetyl-CoA</name>
        <dbReference type="ChEBI" id="CHEBI:57288"/>
    </ligand>
</feature>
<dbReference type="Gene3D" id="3.40.50.300">
    <property type="entry name" value="P-loop containing nucleotide triphosphate hydrolases"/>
    <property type="match status" value="1"/>
</dbReference>
<feature type="domain" description="Possible tRNA binding" evidence="16">
    <location>
        <begin position="716"/>
        <end position="933"/>
    </location>
</feature>
<dbReference type="eggNOG" id="KOG2036">
    <property type="taxonomic scope" value="Eukaryota"/>
</dbReference>
<dbReference type="Pfam" id="PF13718">
    <property type="entry name" value="GNAT_acetyltr_2"/>
    <property type="match status" value="1"/>
</dbReference>
<dbReference type="InterPro" id="IPR000182">
    <property type="entry name" value="GNAT_dom"/>
</dbReference>
<dbReference type="RefSeq" id="XP_005849127.1">
    <property type="nucleotide sequence ID" value="XM_005849065.1"/>
</dbReference>
<dbReference type="OMA" id="HLHYIMS"/>
<dbReference type="InterPro" id="IPR013562">
    <property type="entry name" value="TmcA/NAT10_N"/>
</dbReference>
<evidence type="ECO:0000256" key="7">
    <source>
        <dbReference type="ARBA" id="ARBA00023242"/>
    </source>
</evidence>
<keyword evidence="2 10" id="KW-0698">rRNA processing</keyword>
<dbReference type="AlphaFoldDB" id="E1ZAA5"/>
<dbReference type="GO" id="GO:1990883">
    <property type="term" value="F:18S rRNA cytidine N-acetyltransferase activity"/>
    <property type="evidence" value="ECO:0007669"/>
    <property type="project" value="TreeGrafter"/>
</dbReference>
<evidence type="ECO:0000256" key="9">
    <source>
        <dbReference type="ARBA" id="ARBA00068357"/>
    </source>
</evidence>
<reference evidence="17 18" key="1">
    <citation type="journal article" date="2010" name="Plant Cell">
        <title>The Chlorella variabilis NC64A genome reveals adaptation to photosymbiosis, coevolution with viruses, and cryptic sex.</title>
        <authorList>
            <person name="Blanc G."/>
            <person name="Duncan G."/>
            <person name="Agarkova I."/>
            <person name="Borodovsky M."/>
            <person name="Gurnon J."/>
            <person name="Kuo A."/>
            <person name="Lindquist E."/>
            <person name="Lucas S."/>
            <person name="Pangilinan J."/>
            <person name="Polle J."/>
            <person name="Salamov A."/>
            <person name="Terry A."/>
            <person name="Yamada T."/>
            <person name="Dunigan D.D."/>
            <person name="Grigoriev I.V."/>
            <person name="Claverie J.M."/>
            <person name="Van Etten J.L."/>
        </authorList>
    </citation>
    <scope>NUCLEOTIDE SEQUENCE [LARGE SCALE GENOMIC DNA]</scope>
    <source>
        <strain evidence="17 18">NC64A</strain>
    </source>
</reference>
<feature type="transmembrane region" description="Helical" evidence="12">
    <location>
        <begin position="230"/>
        <end position="249"/>
    </location>
</feature>
<keyword evidence="5 10" id="KW-0547">Nucleotide-binding</keyword>
<evidence type="ECO:0000259" key="16">
    <source>
        <dbReference type="Pfam" id="PF13725"/>
    </source>
</evidence>
<comment type="function">
    <text evidence="10">RNA cytidine acetyltransferase with specificity toward both 18S rRNA and tRNAs. Catalyzes the formation of N(4)-acetylcytidine (ac4C) in 18S rRNA. Required for early nucleolar cleavages of precursor rRNA at sites A0, A1 and A2 during 18S rRNA synthesis. Catalyzes the formation of ac4C in serine and leucine tRNAs. Requires a tRNA-binding adapter protein for full tRNA acetyltransferase activity but not for 18S rRNA acetylation.</text>
</comment>
<sequence>MRKKVDSRIRTLVENCVKTGQRSLFVIVGDKGRDQVVNLHYMLSKTVVKARPSVLWCYKKELHLSSHKKKRMAQIKKMAQRGLLDPEKEDPFSLFVASTSIRYCYYADTHKILGNTYGMLVLQDFEAVTPNLLARTVETVEGGGVVVLLLSTLDSLSQLYSLTMDVHARLRTESHQNVTGRFNERLVLSLASCPSCILMDDELNILPTSSHKTLRATVALTAARGRGKSAALGLAVAGALALGYSNIFVTAPSPENLRTLFEFVFKGLDELEYKEHIDYDLVESTNPSFGRAVVRVNVYRTHRQTVQYIQPQHHARLAQAELLVIDEAAAIPLPLVKAMLGPYLVFLCSTVNGYEGTGRSLSLKLIQQLRQQGAKLASGDGRKGGGGGGGGDATAAGGSMRTFREVVLGEPIRYSLGDKVERWLNELLCLDAAEHTPAPPARLPHPDECELYYVERDTLFSYHKASETFLQRMMALYVASHYKNTPNDLILMSDAPAHHLFVLLGPNALPDVLAVVQVALEGSISQRSARASLAAGQLPQGDLIPWTVGQQFQDSEFPALSGARVVRIAVHPEVPRAGYGTRAVDQLRRYYEGQIADVMSEDEAAAGGGGGAPAGHRSSNGPTAAAAQGAGGGLLSEELKPRAGLPPLLVNLSDRPAERLHYLGTSFGLTQQLYSFWRRSAFRPVYLRQTPSDVTGEHTVIMLRPLRSADVADTAWLDPFVADFRARFMTLLAGAFRDFPPALVLSMLDPKLSWSEAESGAAVAGGVVVRKPDGAGLSPYDLKRLQAYSNNLVDHHLILDLLPPLAHAYFGGRLPAPLSYSQAAILACVGLQQHEIGKLEEWLGLPPSQALALFNKAVRRLHGLLRAAQEAEVERSLPRPAARGGGGGADLAPHDADLDAEVEEAAEEIKAAMREEFRPEDLARFAIAADADFEGAVGGGGAALKPGGIVAVKAAGEARKREKGGGQQRQAQRQQGGGREAREGRKHKGGSGGGEGSKAKKKARHSGVRSGGLGSHNVLLGRRRRASRNSLSAVSNFRLATFSSRWKVTSHFVATMAPAESKLRVDAPAFCPRSNPIDVPSSSAGDQDTHGLPEDPWALSSEMSVSPAELEELEEVEGWVSLMAELEGMEQDHLIELSLRHADKGKIAQIKAAAMAHKNKHKLHAKHAHHAAMAQKA</sequence>
<feature type="binding site" evidence="10">
    <location>
        <position position="679"/>
    </location>
    <ligand>
        <name>acetyl-CoA</name>
        <dbReference type="ChEBI" id="CHEBI:57288"/>
    </ligand>
</feature>
<evidence type="ECO:0000256" key="5">
    <source>
        <dbReference type="ARBA" id="ARBA00022741"/>
    </source>
</evidence>
<dbReference type="InterPro" id="IPR027992">
    <property type="entry name" value="tRNA_bind_dom"/>
</dbReference>
<keyword evidence="12" id="KW-1133">Transmembrane helix</keyword>
<protein>
    <recommendedName>
        <fullName evidence="9 10">RNA cytidine acetyltransferase</fullName>
        <ecNumber evidence="10">2.3.1.-</ecNumber>
    </recommendedName>
    <alternativeName>
        <fullName evidence="10">18S rRNA cytosine acetyltransferase</fullName>
    </alternativeName>
</protein>
<dbReference type="STRING" id="554065.E1ZAA5"/>
<keyword evidence="8 10" id="KW-0012">Acyltransferase</keyword>
<dbReference type="GO" id="GO:0051391">
    <property type="term" value="P:tRNA acetylation"/>
    <property type="evidence" value="ECO:0007669"/>
    <property type="project" value="UniProtKB-UniRule"/>
</dbReference>
<dbReference type="EC" id="2.3.1.-" evidence="10"/>
<dbReference type="InterPro" id="IPR007807">
    <property type="entry name" value="TcmA/NAT10_helicase"/>
</dbReference>
<dbReference type="GO" id="GO:0051392">
    <property type="term" value="F:tRNA cytidine N4-acetyltransferase activity"/>
    <property type="evidence" value="ECO:0007669"/>
    <property type="project" value="RHEA"/>
</dbReference>
<keyword evidence="12" id="KW-0812">Transmembrane</keyword>
<dbReference type="PANTHER" id="PTHR10925:SF5">
    <property type="entry name" value="RNA CYTIDINE ACETYLTRANSFERASE"/>
    <property type="match status" value="1"/>
</dbReference>
<comment type="similarity">
    <text evidence="10">Belongs to the RNA cytidine acetyltransferase family. NAT10 subfamily.</text>
</comment>